<name>A0ABT7LN12_9BURK</name>
<dbReference type="Gene3D" id="2.130.10.10">
    <property type="entry name" value="YVTN repeat-like/Quinoprotein amine dehydrogenase"/>
    <property type="match status" value="1"/>
</dbReference>
<accession>A0ABT7LN12</accession>
<evidence type="ECO:0000259" key="1">
    <source>
        <dbReference type="Pfam" id="PF13360"/>
    </source>
</evidence>
<dbReference type="RefSeq" id="WP_285984338.1">
    <property type="nucleotide sequence ID" value="NZ_JASVDS010000007.1"/>
</dbReference>
<dbReference type="InterPro" id="IPR015943">
    <property type="entry name" value="WD40/YVTN_repeat-like_dom_sf"/>
</dbReference>
<dbReference type="Pfam" id="PF05345">
    <property type="entry name" value="He_PIG"/>
    <property type="match status" value="1"/>
</dbReference>
<dbReference type="SUPFAM" id="SSF50998">
    <property type="entry name" value="Quinoprotein alcohol dehydrogenase-like"/>
    <property type="match status" value="1"/>
</dbReference>
<dbReference type="PANTHER" id="PTHR34512:SF30">
    <property type="entry name" value="OUTER MEMBRANE PROTEIN ASSEMBLY FACTOR BAMB"/>
    <property type="match status" value="1"/>
</dbReference>
<dbReference type="InterPro" id="IPR002372">
    <property type="entry name" value="PQQ_rpt_dom"/>
</dbReference>
<reference evidence="2 3" key="1">
    <citation type="submission" date="2023-06" db="EMBL/GenBank/DDBJ databases">
        <title>Pelomonas sp. APW6 16S ribosomal RNA gene genome sequencing and assembly.</title>
        <authorList>
            <person name="Woo H."/>
        </authorList>
    </citation>
    <scope>NUCLEOTIDE SEQUENCE [LARGE SCALE GENOMIC DNA]</scope>
    <source>
        <strain evidence="2 3">APW6</strain>
    </source>
</reference>
<dbReference type="SUPFAM" id="SSF49313">
    <property type="entry name" value="Cadherin-like"/>
    <property type="match status" value="1"/>
</dbReference>
<dbReference type="SMART" id="SM00564">
    <property type="entry name" value="PQQ"/>
    <property type="match status" value="3"/>
</dbReference>
<dbReference type="PROSITE" id="PS51257">
    <property type="entry name" value="PROKAR_LIPOPROTEIN"/>
    <property type="match status" value="1"/>
</dbReference>
<dbReference type="PANTHER" id="PTHR34512">
    <property type="entry name" value="CELL SURFACE PROTEIN"/>
    <property type="match status" value="1"/>
</dbReference>
<dbReference type="Gene3D" id="2.40.128.630">
    <property type="match status" value="1"/>
</dbReference>
<dbReference type="Gene3D" id="2.60.40.10">
    <property type="entry name" value="Immunoglobulins"/>
    <property type="match status" value="1"/>
</dbReference>
<dbReference type="InterPro" id="IPR013783">
    <property type="entry name" value="Ig-like_fold"/>
</dbReference>
<dbReference type="InterPro" id="IPR011047">
    <property type="entry name" value="Quinoprotein_ADH-like_sf"/>
</dbReference>
<dbReference type="Pfam" id="PF13360">
    <property type="entry name" value="PQQ_2"/>
    <property type="match status" value="1"/>
</dbReference>
<comment type="caution">
    <text evidence="2">The sequence shown here is derived from an EMBL/GenBank/DDBJ whole genome shotgun (WGS) entry which is preliminary data.</text>
</comment>
<protein>
    <submittedName>
        <fullName evidence="2">PQQ-binding-like beta-propeller repeat protein</fullName>
    </submittedName>
</protein>
<keyword evidence="3" id="KW-1185">Reference proteome</keyword>
<dbReference type="InterPro" id="IPR018391">
    <property type="entry name" value="PQQ_b-propeller_rpt"/>
</dbReference>
<organism evidence="2 3">
    <name type="scientific">Roseateles subflavus</name>
    <dbReference type="NCBI Taxonomy" id="3053353"/>
    <lineage>
        <taxon>Bacteria</taxon>
        <taxon>Pseudomonadati</taxon>
        <taxon>Pseudomonadota</taxon>
        <taxon>Betaproteobacteria</taxon>
        <taxon>Burkholderiales</taxon>
        <taxon>Sphaerotilaceae</taxon>
        <taxon>Roseateles</taxon>
    </lineage>
</organism>
<evidence type="ECO:0000313" key="2">
    <source>
        <dbReference type="EMBL" id="MDL5034266.1"/>
    </source>
</evidence>
<feature type="domain" description="Pyrrolo-quinoline quinone repeat" evidence="1">
    <location>
        <begin position="288"/>
        <end position="536"/>
    </location>
</feature>
<dbReference type="EMBL" id="JASVDS010000007">
    <property type="protein sequence ID" value="MDL5034266.1"/>
    <property type="molecule type" value="Genomic_DNA"/>
</dbReference>
<sequence length="615" mass="64141">MNAHGRWAASLGALVLIGCGGGGGSGPSAPAPQASYTTPQPYTQHQAIAALAPALVGTATQFSVTPALPAGLTLDATTGAIAGTPTAFSRDTDYAITVTGPGGSTTTHVHLVVQPLVPVSRLVAAGTTVHPVVMLDADALGLSGNLYAQVTDAGGLFSGRVTVTTTGSRHALELSTLDTASVGPHTGQATISLCRDTTCTSLQPMPKVLVKYDFNVAAADSAWPGNHLTPLTAVPGAPEWSTFQGNAAHTGYVPVTLDPNQASTRWKISVPAFSYYNGRFNLATVTTEGGRLFSAGNMAVTARSEHDGSTLWTYSFSGLQNPSANPPAVKDGIVYVAAGQQSSTTMFGFDARDGTVRFRTGMSSQWENYLAPTVGPSGVYTNAGSYGGLYAFDAQGTNLFFSTTAQQSTWTPAVDARAVYAYTGNALRVFHPLTGALQAEINDPTFTNYIYEIGGSAVLGGPDSAFGAAYGNSFLNSGSIGNSLVHFNLQTRSVDWTIRGVYPSTPAYDAGVVYIANNRPLRLEARAEADGALQWSWTPQSSSDTEFVSEVLLTQNAVIVSTNQSTYAIDRSTKRPMWSYPAAGKLALSAHGILYIVGNTNFGSSTTTITALNLH</sequence>
<gene>
    <name evidence="2" type="ORF">QRD43_20360</name>
</gene>
<proteinExistence type="predicted"/>
<dbReference type="InterPro" id="IPR015919">
    <property type="entry name" value="Cadherin-like_sf"/>
</dbReference>
<evidence type="ECO:0000313" key="3">
    <source>
        <dbReference type="Proteomes" id="UP001238603"/>
    </source>
</evidence>
<dbReference type="Proteomes" id="UP001238603">
    <property type="component" value="Unassembled WGS sequence"/>
</dbReference>